<dbReference type="PANTHER" id="PTHR23030:SF39">
    <property type="entry name" value="PROGRAMMED CELL DEATH 6-INTERACTING PROTEIN"/>
    <property type="match status" value="1"/>
</dbReference>
<dbReference type="Proteomes" id="UP001497453">
    <property type="component" value="Chromosome 9"/>
</dbReference>
<keyword evidence="6" id="KW-1185">Reference proteome</keyword>
<dbReference type="PANTHER" id="PTHR23030">
    <property type="entry name" value="PCD6 INTERACTING PROTEIN-RELATED"/>
    <property type="match status" value="1"/>
</dbReference>
<dbReference type="InterPro" id="IPR004328">
    <property type="entry name" value="BRO1_dom"/>
</dbReference>
<dbReference type="InterPro" id="IPR038499">
    <property type="entry name" value="BRO1_sf"/>
</dbReference>
<dbReference type="Pfam" id="PF13949">
    <property type="entry name" value="ALIX_LYPXL_bnd"/>
    <property type="match status" value="1"/>
</dbReference>
<sequence>MSNQLSIPFKKTRSIPIRQAVKDYILSAHPDTHPDAFKNDITEWEALRKDCIGGVVHPDRIQSAIKYHAQLVFILTKLPSDIGLEVPYCPVFNESSQPYALRSLAYERSAVLFNLAALQSQLALDEDRSSPQGLKKAIAYYQNAAGTLNYLNSTALPNLRVLADLDTLPLELSDPVISHLELLMLAQAQECVWQRAYLDGLKHALLAKLSMKVASLYEEALATIRERPPSLRNIFPTGWLYHVEAKRFHFEAAAHLRKSMDDSDAKRYGHEVARLSAAHAAVKQSYDAARRIGVSKLVMHDAKSLLDVVQKELARAERDNDLIYHHEVPALSALPPITEVSMVQSLVSTSLLEPKTVISHGEALFKELLAWGAKTAIRIYNERRDDLIKGEVREWAQRSNDAAIATLRSLNLPAALEALEKPIGLPPSLLKKAEEVRAENGPAQVESSIEDVRNLAERAMQILNEAMDILDQEAEEDEAFRKEGPFDRLSSQEANRELAVKGERYRDILTHAAESDAVVREGWEEWENNILELTWDEADLEASVPSSTLSGHSRLSSRSPNLTQTHARALRVLLENLDNVQRARNETVARAQRLAEADDITLRISKAASAFEQWVAVKPEMLEDILDEELSKYEKFRTMLEQSEQKQQELLDAIKDRNILFLQSRKDDPIVKEREHALQSLDLAYHKYKEIIRNLDEGLKFYNDFGNMMVQFKEACKVWANARRNEMMALTRAMNAVTLEPAPIRSREAPSNLTSSRSTPVSPPPPATPRSRGIVVDLPPPDSADWEATQLPPAPMMPAKKSKTPKRTS</sequence>
<feature type="domain" description="BRO1" evidence="4">
    <location>
        <begin position="3"/>
        <end position="414"/>
    </location>
</feature>
<dbReference type="InterPro" id="IPR025304">
    <property type="entry name" value="ALIX_V_dom"/>
</dbReference>
<dbReference type="Gene3D" id="1.20.120.560">
    <property type="entry name" value="alix/aip1 in complex with the ypdl late domain"/>
    <property type="match status" value="1"/>
</dbReference>
<dbReference type="Gene3D" id="1.25.40.280">
    <property type="entry name" value="alix/aip1 like domains"/>
    <property type="match status" value="1"/>
</dbReference>
<dbReference type="EMBL" id="OZ037952">
    <property type="protein sequence ID" value="CAL1716693.1"/>
    <property type="molecule type" value="Genomic_DNA"/>
</dbReference>
<evidence type="ECO:0000256" key="3">
    <source>
        <dbReference type="SAM" id="MobiDB-lite"/>
    </source>
</evidence>
<feature type="compositionally biased region" description="Basic residues" evidence="3">
    <location>
        <begin position="800"/>
        <end position="809"/>
    </location>
</feature>
<comment type="similarity">
    <text evidence="1">Belongs to the palA/RIM20 family.</text>
</comment>
<evidence type="ECO:0000256" key="1">
    <source>
        <dbReference type="ARBA" id="ARBA00038154"/>
    </source>
</evidence>
<dbReference type="Pfam" id="PF03097">
    <property type="entry name" value="BRO1"/>
    <property type="match status" value="1"/>
</dbReference>
<evidence type="ECO:0000313" key="6">
    <source>
        <dbReference type="Proteomes" id="UP001497453"/>
    </source>
</evidence>
<evidence type="ECO:0000259" key="4">
    <source>
        <dbReference type="PROSITE" id="PS51180"/>
    </source>
</evidence>
<feature type="coiled-coil region" evidence="2">
    <location>
        <begin position="626"/>
        <end position="653"/>
    </location>
</feature>
<feature type="region of interest" description="Disordered" evidence="3">
    <location>
        <begin position="741"/>
        <end position="809"/>
    </location>
</feature>
<name>A0ABP1EB56_9APHY</name>
<evidence type="ECO:0000313" key="5">
    <source>
        <dbReference type="EMBL" id="CAL1716693.1"/>
    </source>
</evidence>
<protein>
    <recommendedName>
        <fullName evidence="4">BRO1 domain-containing protein</fullName>
    </recommendedName>
</protein>
<proteinExistence type="inferred from homology"/>
<accession>A0ABP1EB56</accession>
<dbReference type="CDD" id="cd09241">
    <property type="entry name" value="BRO1_ScRim20-like"/>
    <property type="match status" value="1"/>
</dbReference>
<evidence type="ECO:0000256" key="2">
    <source>
        <dbReference type="SAM" id="Coils"/>
    </source>
</evidence>
<dbReference type="Gene3D" id="1.20.140.50">
    <property type="entry name" value="alix/aip1 like domains"/>
    <property type="match status" value="1"/>
</dbReference>
<keyword evidence="2" id="KW-0175">Coiled coil</keyword>
<organism evidence="5 6">
    <name type="scientific">Somion occarium</name>
    <dbReference type="NCBI Taxonomy" id="3059160"/>
    <lineage>
        <taxon>Eukaryota</taxon>
        <taxon>Fungi</taxon>
        <taxon>Dikarya</taxon>
        <taxon>Basidiomycota</taxon>
        <taxon>Agaricomycotina</taxon>
        <taxon>Agaricomycetes</taxon>
        <taxon>Polyporales</taxon>
        <taxon>Cerrenaceae</taxon>
        <taxon>Somion</taxon>
    </lineage>
</organism>
<dbReference type="PROSITE" id="PS51180">
    <property type="entry name" value="BRO1"/>
    <property type="match status" value="1"/>
</dbReference>
<reference evidence="6" key="1">
    <citation type="submission" date="2024-04" db="EMBL/GenBank/DDBJ databases">
        <authorList>
            <person name="Shaw F."/>
            <person name="Minotto A."/>
        </authorList>
    </citation>
    <scope>NUCLEOTIDE SEQUENCE [LARGE SCALE GENOMIC DNA]</scope>
</reference>
<gene>
    <name evidence="5" type="ORF">GFSPODELE1_LOCUS10878</name>
</gene>
<dbReference type="SMART" id="SM01041">
    <property type="entry name" value="BRO1"/>
    <property type="match status" value="1"/>
</dbReference>